<dbReference type="EMBL" id="CACRSX010000057">
    <property type="protein sequence ID" value="VYT29971.1"/>
    <property type="molecule type" value="Genomic_DNA"/>
</dbReference>
<evidence type="ECO:0008006" key="3">
    <source>
        <dbReference type="Google" id="ProtNLM"/>
    </source>
</evidence>
<accession>A0A6N2VN07</accession>
<dbReference type="CDD" id="cd03801">
    <property type="entry name" value="GT4_PimA-like"/>
    <property type="match status" value="1"/>
</dbReference>
<reference evidence="2" key="1">
    <citation type="submission" date="2019-11" db="EMBL/GenBank/DDBJ databases">
        <authorList>
            <person name="Feng L."/>
        </authorList>
    </citation>
    <scope>NUCLEOTIDE SEQUENCE</scope>
    <source>
        <strain evidence="2">AhadrusLFYP4</strain>
    </source>
</reference>
<gene>
    <name evidence="2" type="ORF">AHLFYP4_02430</name>
</gene>
<dbReference type="Gene3D" id="3.40.50.2000">
    <property type="entry name" value="Glycogen Phosphorylase B"/>
    <property type="match status" value="2"/>
</dbReference>
<name>A0A6N2VN07_ANAHA</name>
<dbReference type="GO" id="GO:0016757">
    <property type="term" value="F:glycosyltransferase activity"/>
    <property type="evidence" value="ECO:0007669"/>
    <property type="project" value="TreeGrafter"/>
</dbReference>
<dbReference type="RefSeq" id="WP_156724143.1">
    <property type="nucleotide sequence ID" value="NZ_CACRSX010000057.1"/>
</dbReference>
<keyword evidence="1" id="KW-0808">Transferase</keyword>
<dbReference type="SUPFAM" id="SSF53756">
    <property type="entry name" value="UDP-Glycosyltransferase/glycogen phosphorylase"/>
    <property type="match status" value="1"/>
</dbReference>
<protein>
    <recommendedName>
        <fullName evidence="3">Glycosyl transferases group 1</fullName>
    </recommendedName>
</protein>
<dbReference type="Pfam" id="PF13692">
    <property type="entry name" value="Glyco_trans_1_4"/>
    <property type="match status" value="1"/>
</dbReference>
<evidence type="ECO:0000256" key="1">
    <source>
        <dbReference type="ARBA" id="ARBA00022679"/>
    </source>
</evidence>
<proteinExistence type="predicted"/>
<evidence type="ECO:0000313" key="2">
    <source>
        <dbReference type="EMBL" id="VYT29971.1"/>
    </source>
</evidence>
<sequence length="354" mass="41675">MKILLLINWKIKYCDEIPDGIQPSDYSCPKETFWFFKYFNEEPQVDVVDISAPEIIEKIENKVRFHFYQTFKVLKQMNDYDLIFVHGSNSAMLLCALKRILHIKTPPILDVDISSFHQAYTSGIIHRLSQFSSKAFDYMVYHTSSQIDYYKDQFPWLVHKSKFIHVGVDYDYWKLKSYPEIKEKDSYIVCVGYRKRDWDTLLKAYDEAKLKEKLYLIGNPDIKCENKNVVVLPFIPIDKLMTYIVNAKYSVIPLDDFNYSFGQLTILQQMAFGVPILAADVPAIRDYISCSDGIISYKPYNIDDLKEKLVKFSKFNKDDMEQMKKKNIIAVKTLLSEKRMALEFEKICKMLNEQ</sequence>
<organism evidence="2">
    <name type="scientific">Anaerostipes hadrus</name>
    <dbReference type="NCBI Taxonomy" id="649756"/>
    <lineage>
        <taxon>Bacteria</taxon>
        <taxon>Bacillati</taxon>
        <taxon>Bacillota</taxon>
        <taxon>Clostridia</taxon>
        <taxon>Lachnospirales</taxon>
        <taxon>Lachnospiraceae</taxon>
        <taxon>Anaerostipes</taxon>
    </lineage>
</organism>
<dbReference type="AlphaFoldDB" id="A0A6N2VN07"/>
<dbReference type="PANTHER" id="PTHR46401:SF2">
    <property type="entry name" value="GLYCOSYLTRANSFERASE WBBK-RELATED"/>
    <property type="match status" value="1"/>
</dbReference>
<dbReference type="PANTHER" id="PTHR46401">
    <property type="entry name" value="GLYCOSYLTRANSFERASE WBBK-RELATED"/>
    <property type="match status" value="1"/>
</dbReference>